<dbReference type="EMBL" id="GG662740">
    <property type="protein sequence ID" value="EWS75124.1"/>
    <property type="molecule type" value="Genomic_DNA"/>
</dbReference>
<dbReference type="AlphaFoldDB" id="W7XKQ9"/>
<dbReference type="KEGG" id="tet:TTHERM_000294739"/>
<proteinExistence type="predicted"/>
<evidence type="ECO:0000313" key="1">
    <source>
        <dbReference type="EMBL" id="EWS75124.1"/>
    </source>
</evidence>
<sequence>MSGFDSRTISLTVNEYVILPPQQAASFPCSVASLRRFLSSLMPWWSPITRLPPQQLIVWSGHTLSKLSHQTLISYLSQPTLFMPHIDTGIATLAIILTRQRYLNLNFIINNI</sequence>
<name>W7XKQ9_TETTS</name>
<dbReference type="Proteomes" id="UP000009168">
    <property type="component" value="Unassembled WGS sequence"/>
</dbReference>
<evidence type="ECO:0000313" key="2">
    <source>
        <dbReference type="Proteomes" id="UP000009168"/>
    </source>
</evidence>
<dbReference type="RefSeq" id="XP_012652362.1">
    <property type="nucleotide sequence ID" value="XM_012796908.1"/>
</dbReference>
<dbReference type="InParanoid" id="W7XKQ9"/>
<keyword evidence="2" id="KW-1185">Reference proteome</keyword>
<gene>
    <name evidence="1" type="ORF">TTHERM_000294739</name>
</gene>
<reference evidence="2" key="1">
    <citation type="journal article" date="2006" name="PLoS Biol.">
        <title>Macronuclear genome sequence of the ciliate Tetrahymena thermophila, a model eukaryote.</title>
        <authorList>
            <person name="Eisen J.A."/>
            <person name="Coyne R.S."/>
            <person name="Wu M."/>
            <person name="Wu D."/>
            <person name="Thiagarajan M."/>
            <person name="Wortman J.R."/>
            <person name="Badger J.H."/>
            <person name="Ren Q."/>
            <person name="Amedeo P."/>
            <person name="Jones K.M."/>
            <person name="Tallon L.J."/>
            <person name="Delcher A.L."/>
            <person name="Salzberg S.L."/>
            <person name="Silva J.C."/>
            <person name="Haas B.J."/>
            <person name="Majoros W.H."/>
            <person name="Farzad M."/>
            <person name="Carlton J.M."/>
            <person name="Smith R.K. Jr."/>
            <person name="Garg J."/>
            <person name="Pearlman R.E."/>
            <person name="Karrer K.M."/>
            <person name="Sun L."/>
            <person name="Manning G."/>
            <person name="Elde N.C."/>
            <person name="Turkewitz A.P."/>
            <person name="Asai D.J."/>
            <person name="Wilkes D.E."/>
            <person name="Wang Y."/>
            <person name="Cai H."/>
            <person name="Collins K."/>
            <person name="Stewart B.A."/>
            <person name="Lee S.R."/>
            <person name="Wilamowska K."/>
            <person name="Weinberg Z."/>
            <person name="Ruzzo W.L."/>
            <person name="Wloga D."/>
            <person name="Gaertig J."/>
            <person name="Frankel J."/>
            <person name="Tsao C.-C."/>
            <person name="Gorovsky M.A."/>
            <person name="Keeling P.J."/>
            <person name="Waller R.F."/>
            <person name="Patron N.J."/>
            <person name="Cherry J.M."/>
            <person name="Stover N.A."/>
            <person name="Krieger C.J."/>
            <person name="del Toro C."/>
            <person name="Ryder H.F."/>
            <person name="Williamson S.C."/>
            <person name="Barbeau R.A."/>
            <person name="Hamilton E.P."/>
            <person name="Orias E."/>
        </authorList>
    </citation>
    <scope>NUCLEOTIDE SEQUENCE [LARGE SCALE GENOMIC DNA]</scope>
    <source>
        <strain evidence="2">SB210</strain>
    </source>
</reference>
<accession>W7XKQ9</accession>
<dbReference type="GeneID" id="24438236"/>
<organism evidence="1 2">
    <name type="scientific">Tetrahymena thermophila (strain SB210)</name>
    <dbReference type="NCBI Taxonomy" id="312017"/>
    <lineage>
        <taxon>Eukaryota</taxon>
        <taxon>Sar</taxon>
        <taxon>Alveolata</taxon>
        <taxon>Ciliophora</taxon>
        <taxon>Intramacronucleata</taxon>
        <taxon>Oligohymenophorea</taxon>
        <taxon>Hymenostomatida</taxon>
        <taxon>Tetrahymenina</taxon>
        <taxon>Tetrahymenidae</taxon>
        <taxon>Tetrahymena</taxon>
    </lineage>
</organism>
<protein>
    <submittedName>
        <fullName evidence="1">Uncharacterized protein</fullName>
    </submittedName>
</protein>